<dbReference type="Pfam" id="PF02163">
    <property type="entry name" value="Peptidase_M50"/>
    <property type="match status" value="1"/>
</dbReference>
<evidence type="ECO:0000313" key="9">
    <source>
        <dbReference type="Proteomes" id="UP001300502"/>
    </source>
</evidence>
<protein>
    <recommendedName>
        <fullName evidence="5">Endopeptidase S2P</fullName>
    </recommendedName>
</protein>
<evidence type="ECO:0000256" key="5">
    <source>
        <dbReference type="ARBA" id="ARBA00032658"/>
    </source>
</evidence>
<keyword evidence="2 6" id="KW-0812">Transmembrane</keyword>
<evidence type="ECO:0000256" key="1">
    <source>
        <dbReference type="ARBA" id="ARBA00004127"/>
    </source>
</evidence>
<dbReference type="InterPro" id="IPR008915">
    <property type="entry name" value="Peptidase_M50"/>
</dbReference>
<evidence type="ECO:0000256" key="4">
    <source>
        <dbReference type="ARBA" id="ARBA00023136"/>
    </source>
</evidence>
<comment type="subcellular location">
    <subcellularLocation>
        <location evidence="1">Endomembrane system</location>
        <topology evidence="1">Multi-pass membrane protein</topology>
    </subcellularLocation>
</comment>
<dbReference type="PRINTS" id="PR01000">
    <property type="entry name" value="SREBPS2PTASE"/>
</dbReference>
<keyword evidence="9" id="KW-1185">Reference proteome</keyword>
<keyword evidence="4 6" id="KW-0472">Membrane</keyword>
<keyword evidence="3 6" id="KW-1133">Transmembrane helix</keyword>
<accession>A0AAV9IG11</accession>
<comment type="caution">
    <text evidence="8">The sequence shown here is derived from an EMBL/GenBank/DDBJ whole genome shotgun (WGS) entry which is preliminary data.</text>
</comment>
<organism evidence="8 9">
    <name type="scientific">Galdieria yellowstonensis</name>
    <dbReference type="NCBI Taxonomy" id="3028027"/>
    <lineage>
        <taxon>Eukaryota</taxon>
        <taxon>Rhodophyta</taxon>
        <taxon>Bangiophyceae</taxon>
        <taxon>Galdieriales</taxon>
        <taxon>Galdieriaceae</taxon>
        <taxon>Galdieria</taxon>
    </lineage>
</organism>
<dbReference type="PANTHER" id="PTHR13325">
    <property type="entry name" value="PROTEASE M50 MEMBRANE-BOUND TRANSCRIPTION FACTOR SITE 2 PROTEASE"/>
    <property type="match status" value="1"/>
</dbReference>
<feature type="transmembrane region" description="Helical" evidence="6">
    <location>
        <begin position="80"/>
        <end position="113"/>
    </location>
</feature>
<dbReference type="EMBL" id="JANCYU010000037">
    <property type="protein sequence ID" value="KAK4526171.1"/>
    <property type="molecule type" value="Genomic_DNA"/>
</dbReference>
<evidence type="ECO:0000256" key="2">
    <source>
        <dbReference type="ARBA" id="ARBA00022692"/>
    </source>
</evidence>
<proteinExistence type="predicted"/>
<feature type="transmembrane region" description="Helical" evidence="6">
    <location>
        <begin position="149"/>
        <end position="172"/>
    </location>
</feature>
<dbReference type="GO" id="GO:1905897">
    <property type="term" value="P:regulation of response to endoplasmic reticulum stress"/>
    <property type="evidence" value="ECO:0007669"/>
    <property type="project" value="TreeGrafter"/>
</dbReference>
<name>A0AAV9IG11_9RHOD</name>
<evidence type="ECO:0000313" key="8">
    <source>
        <dbReference type="EMBL" id="KAK4526171.1"/>
    </source>
</evidence>
<feature type="transmembrane region" description="Helical" evidence="6">
    <location>
        <begin position="179"/>
        <end position="206"/>
    </location>
</feature>
<evidence type="ECO:0000259" key="7">
    <source>
        <dbReference type="Pfam" id="PF02163"/>
    </source>
</evidence>
<dbReference type="PANTHER" id="PTHR13325:SF3">
    <property type="entry name" value="MEMBRANE-BOUND TRANSCRIPTION FACTOR SITE-2 PROTEASE"/>
    <property type="match status" value="1"/>
</dbReference>
<dbReference type="InterPro" id="IPR001193">
    <property type="entry name" value="MBTPS2"/>
</dbReference>
<evidence type="ECO:0000256" key="3">
    <source>
        <dbReference type="ARBA" id="ARBA00022989"/>
    </source>
</evidence>
<dbReference type="GO" id="GO:0005737">
    <property type="term" value="C:cytoplasm"/>
    <property type="evidence" value="ECO:0007669"/>
    <property type="project" value="TreeGrafter"/>
</dbReference>
<reference evidence="8 9" key="1">
    <citation type="submission" date="2022-07" db="EMBL/GenBank/DDBJ databases">
        <title>Genome-wide signatures of adaptation to extreme environments.</title>
        <authorList>
            <person name="Cho C.H."/>
            <person name="Yoon H.S."/>
        </authorList>
    </citation>
    <scope>NUCLEOTIDE SEQUENCE [LARGE SCALE GENOMIC DNA]</scope>
    <source>
        <strain evidence="8 9">108.79 E11</strain>
    </source>
</reference>
<dbReference type="GO" id="GO:0012505">
    <property type="term" value="C:endomembrane system"/>
    <property type="evidence" value="ECO:0007669"/>
    <property type="project" value="UniProtKB-SubCell"/>
</dbReference>
<feature type="domain" description="Peptidase M50" evidence="7">
    <location>
        <begin position="163"/>
        <end position="521"/>
    </location>
</feature>
<feature type="transmembrane region" description="Helical" evidence="6">
    <location>
        <begin position="226"/>
        <end position="248"/>
    </location>
</feature>
<sequence>MGWRRSLLGGGCWLLGTGLGFPLIDKWNNGKWSNWLETRSIQITKTCVIWSLRFPFPRLKNWCKAHRHALRQLGQLGSIFGVLTCCMIMMGLVLSGIVMYLVCIACVITRSFFWRMDAVELAQRFPLISYFRSFLESIANYFLTPLLRWLYLGSVAPFWFLGLLGLLVTLCVHELGHAVIAFAEGIAVERMGIFLCFFIPGMFVTLEESLMDLNTKSRLRIFCAGFWFNIILCLLSLIILVLFLPLMVSPMFKQQIAVSGITPTAERDKLTSLFSVGDELHSINNKEIRRLKDINEAIRSLVLEETSFGICFNKDNMNDTEWFRPFHACCPGLVEDNVDQDMELSEWNCFVQYSFWNTDYPNAVCISDRWLQTQALALGSCPEEIQNNVSYFIPYNGKGGRLMALKRWIPREKVFEQTLLVATTPESLVDSIQWTEYVPRITRPHWLYLLVVKWNPIGIIENLLRLIVLLSAVIGMSNMAPVWRMDGEDIFYWIIYYFFPSGSSRSERIRNKILLVCFTVLFLSSGPLWLFVLVG</sequence>
<feature type="transmembrane region" description="Helical" evidence="6">
    <location>
        <begin position="513"/>
        <end position="534"/>
    </location>
</feature>
<dbReference type="GO" id="GO:0031293">
    <property type="term" value="P:membrane protein intracellular domain proteolysis"/>
    <property type="evidence" value="ECO:0007669"/>
    <property type="project" value="TreeGrafter"/>
</dbReference>
<gene>
    <name evidence="8" type="ORF">GAYE_SCF20G4085</name>
</gene>
<dbReference type="AlphaFoldDB" id="A0AAV9IG11"/>
<evidence type="ECO:0000256" key="6">
    <source>
        <dbReference type="SAM" id="Phobius"/>
    </source>
</evidence>
<feature type="transmembrane region" description="Helical" evidence="6">
    <location>
        <begin position="463"/>
        <end position="484"/>
    </location>
</feature>
<dbReference type="GO" id="GO:0016020">
    <property type="term" value="C:membrane"/>
    <property type="evidence" value="ECO:0007669"/>
    <property type="project" value="InterPro"/>
</dbReference>
<dbReference type="GO" id="GO:0004222">
    <property type="term" value="F:metalloendopeptidase activity"/>
    <property type="evidence" value="ECO:0007669"/>
    <property type="project" value="InterPro"/>
</dbReference>
<dbReference type="Proteomes" id="UP001300502">
    <property type="component" value="Unassembled WGS sequence"/>
</dbReference>